<evidence type="ECO:0000313" key="2">
    <source>
        <dbReference type="EMBL" id="RJG02899.1"/>
    </source>
</evidence>
<sequence>MKISTLLLVLALAVIGAFAALNWPAFTQPTTLSLGFAAVTAPLGLIMLGMLIALSVLFLAYLVTLQTSVLLETRRHARELQAHRALADQAEASRFTELRKFIETELQVRMAREADMHNTLLARMDKLDDSVRGSMQDANNTVAAYLGQMEDRLERDARSLPKDIH</sequence>
<accession>A0A3A3G817</accession>
<keyword evidence="3" id="KW-1185">Reference proteome</keyword>
<organism evidence="2 3">
    <name type="scientific">Noviherbaspirillum sedimenti</name>
    <dbReference type="NCBI Taxonomy" id="2320865"/>
    <lineage>
        <taxon>Bacteria</taxon>
        <taxon>Pseudomonadati</taxon>
        <taxon>Pseudomonadota</taxon>
        <taxon>Betaproteobacteria</taxon>
        <taxon>Burkholderiales</taxon>
        <taxon>Oxalobacteraceae</taxon>
        <taxon>Noviherbaspirillum</taxon>
    </lineage>
</organism>
<dbReference type="AlphaFoldDB" id="A0A3A3G817"/>
<name>A0A3A3G817_9BURK</name>
<dbReference type="EMBL" id="QYUQ01000002">
    <property type="protein sequence ID" value="RJG02899.1"/>
    <property type="molecule type" value="Genomic_DNA"/>
</dbReference>
<keyword evidence="1" id="KW-1133">Transmembrane helix</keyword>
<keyword evidence="1" id="KW-0472">Membrane</keyword>
<evidence type="ECO:0000256" key="1">
    <source>
        <dbReference type="SAM" id="Phobius"/>
    </source>
</evidence>
<dbReference type="OrthoDB" id="8563966at2"/>
<reference evidence="3" key="1">
    <citation type="submission" date="2018-09" db="EMBL/GenBank/DDBJ databases">
        <authorList>
            <person name="Zhu H."/>
        </authorList>
    </citation>
    <scope>NUCLEOTIDE SEQUENCE [LARGE SCALE GENOMIC DNA]</scope>
    <source>
        <strain evidence="3">K1S02-23</strain>
    </source>
</reference>
<evidence type="ECO:0000313" key="3">
    <source>
        <dbReference type="Proteomes" id="UP000266327"/>
    </source>
</evidence>
<dbReference type="RefSeq" id="WP_119786399.1">
    <property type="nucleotide sequence ID" value="NZ_QYUQ01000002.1"/>
</dbReference>
<protein>
    <submittedName>
        <fullName evidence="2">LapA family protein</fullName>
    </submittedName>
</protein>
<comment type="caution">
    <text evidence="2">The sequence shown here is derived from an EMBL/GenBank/DDBJ whole genome shotgun (WGS) entry which is preliminary data.</text>
</comment>
<keyword evidence="1" id="KW-0812">Transmembrane</keyword>
<proteinExistence type="predicted"/>
<dbReference type="Proteomes" id="UP000266327">
    <property type="component" value="Unassembled WGS sequence"/>
</dbReference>
<feature type="transmembrane region" description="Helical" evidence="1">
    <location>
        <begin position="43"/>
        <end position="65"/>
    </location>
</feature>
<gene>
    <name evidence="2" type="ORF">D3878_16005</name>
</gene>